<reference evidence="1 2" key="1">
    <citation type="submission" date="2016-10" db="EMBL/GenBank/DDBJ databases">
        <authorList>
            <person name="de Groot N.N."/>
        </authorList>
    </citation>
    <scope>NUCLEOTIDE SEQUENCE [LARGE SCALE GENOMIC DNA]</scope>
    <source>
        <strain evidence="1 2">DSM 44637</strain>
    </source>
</reference>
<gene>
    <name evidence="1" type="ORF">SAMN05421854_101122</name>
</gene>
<name>A0A1I5D7B7_9PSEU</name>
<dbReference type="AlphaFoldDB" id="A0A1I5D7B7"/>
<evidence type="ECO:0000313" key="1">
    <source>
        <dbReference type="EMBL" id="SFN95047.1"/>
    </source>
</evidence>
<sequence>MAVYREKLAPETLLASIDLIAEFLERIDVLAAV</sequence>
<proteinExistence type="predicted"/>
<accession>A0A1I5D7B7</accession>
<dbReference type="EMBL" id="FOWC01000001">
    <property type="protein sequence ID" value="SFN95047.1"/>
    <property type="molecule type" value="Genomic_DNA"/>
</dbReference>
<dbReference type="Proteomes" id="UP000199137">
    <property type="component" value="Unassembled WGS sequence"/>
</dbReference>
<protein>
    <submittedName>
        <fullName evidence="1">Uncharacterized protein</fullName>
    </submittedName>
</protein>
<organism evidence="1 2">
    <name type="scientific">Amycolatopsis rubida</name>
    <dbReference type="NCBI Taxonomy" id="112413"/>
    <lineage>
        <taxon>Bacteria</taxon>
        <taxon>Bacillati</taxon>
        <taxon>Actinomycetota</taxon>
        <taxon>Actinomycetes</taxon>
        <taxon>Pseudonocardiales</taxon>
        <taxon>Pseudonocardiaceae</taxon>
        <taxon>Amycolatopsis</taxon>
    </lineage>
</organism>
<evidence type="ECO:0000313" key="2">
    <source>
        <dbReference type="Proteomes" id="UP000199137"/>
    </source>
</evidence>